<sequence length="251" mass="26175">MSNTAMVDQTQAPQNRAASGLHSSAGAQPTERVDAQFASAARHSGRVRLLKIALPLAALAMAGAFAAYSFLSSPVAIGFDLSSTAIRDGKLVMAAPKLEGYTTDNLPYAMTAARAVQDASNTNVIELEDIDATVPMTDGTVAKIDARKAIYDRLSNTIMLNDPMTLSTDDGKSATFQSANIDMGKGTLVTEQPVVLRIKGASIDAGKMSIAENGKVIVFDNRVQMNLDPGQLNAGRAGNAGSQSPGGQSNE</sequence>
<evidence type="ECO:0000313" key="3">
    <source>
        <dbReference type="EMBL" id="MBS9719167.1"/>
    </source>
</evidence>
<evidence type="ECO:0000313" key="4">
    <source>
        <dbReference type="Proteomes" id="UP001297272"/>
    </source>
</evidence>
<organism evidence="3 4">
    <name type="scientific">Tianweitania aestuarii</name>
    <dbReference type="NCBI Taxonomy" id="2814886"/>
    <lineage>
        <taxon>Bacteria</taxon>
        <taxon>Pseudomonadati</taxon>
        <taxon>Pseudomonadota</taxon>
        <taxon>Alphaproteobacteria</taxon>
        <taxon>Hyphomicrobiales</taxon>
        <taxon>Phyllobacteriaceae</taxon>
        <taxon>Tianweitania</taxon>
    </lineage>
</organism>
<dbReference type="Proteomes" id="UP001297272">
    <property type="component" value="Unassembled WGS sequence"/>
</dbReference>
<accession>A0ABS5RQC8</accession>
<keyword evidence="2" id="KW-1133">Transmembrane helix</keyword>
<feature type="transmembrane region" description="Helical" evidence="2">
    <location>
        <begin position="52"/>
        <end position="71"/>
    </location>
</feature>
<name>A0ABS5RQC8_9HYPH</name>
<dbReference type="EMBL" id="JAFMNX010000001">
    <property type="protein sequence ID" value="MBS9719167.1"/>
    <property type="molecule type" value="Genomic_DNA"/>
</dbReference>
<evidence type="ECO:0000256" key="2">
    <source>
        <dbReference type="SAM" id="Phobius"/>
    </source>
</evidence>
<evidence type="ECO:0000256" key="1">
    <source>
        <dbReference type="SAM" id="MobiDB-lite"/>
    </source>
</evidence>
<protein>
    <submittedName>
        <fullName evidence="3">LPS export ABC transporter periplasmic protein LptC</fullName>
    </submittedName>
</protein>
<comment type="caution">
    <text evidence="3">The sequence shown here is derived from an EMBL/GenBank/DDBJ whole genome shotgun (WGS) entry which is preliminary data.</text>
</comment>
<feature type="region of interest" description="Disordered" evidence="1">
    <location>
        <begin position="229"/>
        <end position="251"/>
    </location>
</feature>
<dbReference type="InterPro" id="IPR010664">
    <property type="entry name" value="LipoPS_assembly_LptC-rel"/>
</dbReference>
<reference evidence="3 4" key="1">
    <citation type="submission" date="2021-03" db="EMBL/GenBank/DDBJ databases">
        <title>Tianweitania aestuarii sp. nov., isolated from a tidal flat.</title>
        <authorList>
            <person name="Park S."/>
            <person name="Yoon J.-H."/>
        </authorList>
    </citation>
    <scope>NUCLEOTIDE SEQUENCE [LARGE SCALE GENOMIC DNA]</scope>
    <source>
        <strain evidence="3 4">BSSL-BM11</strain>
    </source>
</reference>
<keyword evidence="2" id="KW-0812">Transmembrane</keyword>
<feature type="region of interest" description="Disordered" evidence="1">
    <location>
        <begin position="1"/>
        <end position="27"/>
    </location>
</feature>
<gene>
    <name evidence="3" type="primary">lptC</name>
    <name evidence="3" type="ORF">JYU29_00530</name>
</gene>
<keyword evidence="4" id="KW-1185">Reference proteome</keyword>
<dbReference type="Pfam" id="PF06835">
    <property type="entry name" value="LptC"/>
    <property type="match status" value="1"/>
</dbReference>
<feature type="compositionally biased region" description="Polar residues" evidence="1">
    <location>
        <begin position="240"/>
        <end position="251"/>
    </location>
</feature>
<keyword evidence="2" id="KW-0472">Membrane</keyword>
<dbReference type="RefSeq" id="WP_213982844.1">
    <property type="nucleotide sequence ID" value="NZ_JAFMNX010000001.1"/>
</dbReference>
<proteinExistence type="predicted"/>